<protein>
    <submittedName>
        <fullName evidence="1">Uncharacterized protein</fullName>
    </submittedName>
</protein>
<evidence type="ECO:0000313" key="2">
    <source>
        <dbReference type="Proteomes" id="UP000003416"/>
    </source>
</evidence>
<gene>
    <name evidence="1" type="ORF">HMPREF9446_00333</name>
</gene>
<dbReference type="Proteomes" id="UP000003416">
    <property type="component" value="Unassembled WGS sequence"/>
</dbReference>
<dbReference type="AlphaFoldDB" id="F3PNP4"/>
<reference evidence="1 2" key="1">
    <citation type="submission" date="2011-02" db="EMBL/GenBank/DDBJ databases">
        <authorList>
            <person name="Weinstock G."/>
            <person name="Sodergren E."/>
            <person name="Clifton S."/>
            <person name="Fulton L."/>
            <person name="Fulton B."/>
            <person name="Courtney L."/>
            <person name="Fronick C."/>
            <person name="Harrison M."/>
            <person name="Strong C."/>
            <person name="Farmer C."/>
            <person name="Delahaunty K."/>
            <person name="Markovic C."/>
            <person name="Hall O."/>
            <person name="Minx P."/>
            <person name="Tomlinson C."/>
            <person name="Mitreva M."/>
            <person name="Hou S."/>
            <person name="Chen J."/>
            <person name="Wollam A."/>
            <person name="Pepin K.H."/>
            <person name="Johnson M."/>
            <person name="Bhonagiri V."/>
            <person name="Zhang X."/>
            <person name="Suruliraj S."/>
            <person name="Warren W."/>
            <person name="Chinwalla A."/>
            <person name="Mardis E.R."/>
            <person name="Wilson R.K."/>
        </authorList>
    </citation>
    <scope>NUCLEOTIDE SEQUENCE [LARGE SCALE GENOMIC DNA]</scope>
    <source>
        <strain evidence="1 2">YIT 12057</strain>
    </source>
</reference>
<evidence type="ECO:0000313" key="1">
    <source>
        <dbReference type="EMBL" id="EGF59570.1"/>
    </source>
</evidence>
<dbReference type="HOGENOM" id="CLU_2822059_0_0_10"/>
<dbReference type="STRING" id="763034.HMPREF9446_00333"/>
<organism evidence="1 2">
    <name type="scientific">Bacteroides fluxus YIT 12057</name>
    <dbReference type="NCBI Taxonomy" id="763034"/>
    <lineage>
        <taxon>Bacteria</taxon>
        <taxon>Pseudomonadati</taxon>
        <taxon>Bacteroidota</taxon>
        <taxon>Bacteroidia</taxon>
        <taxon>Bacteroidales</taxon>
        <taxon>Bacteroidaceae</taxon>
        <taxon>Bacteroides</taxon>
    </lineage>
</organism>
<dbReference type="EMBL" id="AFBN01000006">
    <property type="protein sequence ID" value="EGF59570.1"/>
    <property type="molecule type" value="Genomic_DNA"/>
</dbReference>
<accession>F3PNP4</accession>
<comment type="caution">
    <text evidence="1">The sequence shown here is derived from an EMBL/GenBank/DDBJ whole genome shotgun (WGS) entry which is preliminary data.</text>
</comment>
<proteinExistence type="predicted"/>
<keyword evidence="2" id="KW-1185">Reference proteome</keyword>
<name>F3PNP4_9BACE</name>
<sequence>MLFASCSLLAMKRKKLCDDSADAQILRSGRYRKPYIVNTRTYPSTTSLPANFQSSETVENLPYLNN</sequence>